<dbReference type="RefSeq" id="WP_071312877.1">
    <property type="nucleotide sequence ID" value="NZ_MLQQ01000010.1"/>
</dbReference>
<dbReference type="SUPFAM" id="SSF53335">
    <property type="entry name" value="S-adenosyl-L-methionine-dependent methyltransferases"/>
    <property type="match status" value="1"/>
</dbReference>
<dbReference type="PRINTS" id="PR00505">
    <property type="entry name" value="D12N6MTFRASE"/>
</dbReference>
<evidence type="ECO:0000313" key="6">
    <source>
        <dbReference type="EMBL" id="OIJ14182.1"/>
    </source>
</evidence>
<dbReference type="PANTHER" id="PTHR30481:SF3">
    <property type="entry name" value="DNA ADENINE METHYLASE"/>
    <property type="match status" value="1"/>
</dbReference>
<accession>A0A1S2LNT3</accession>
<dbReference type="GO" id="GO:0009007">
    <property type="term" value="F:site-specific DNA-methyltransferase (adenine-specific) activity"/>
    <property type="evidence" value="ECO:0007669"/>
    <property type="project" value="UniProtKB-EC"/>
</dbReference>
<dbReference type="REBASE" id="179043">
    <property type="entry name" value="M.Aar15340ORF7440P"/>
</dbReference>
<protein>
    <recommendedName>
        <fullName evidence="1">site-specific DNA-methyltransferase (adenine-specific)</fullName>
        <ecNumber evidence="1">2.1.1.72</ecNumber>
    </recommendedName>
</protein>
<dbReference type="OrthoDB" id="9805629at2"/>
<dbReference type="GO" id="GO:0043565">
    <property type="term" value="F:sequence-specific DNA binding"/>
    <property type="evidence" value="ECO:0007669"/>
    <property type="project" value="TreeGrafter"/>
</dbReference>
<dbReference type="GO" id="GO:0006298">
    <property type="term" value="P:mismatch repair"/>
    <property type="evidence" value="ECO:0007669"/>
    <property type="project" value="TreeGrafter"/>
</dbReference>
<dbReference type="EC" id="2.1.1.72" evidence="1"/>
<dbReference type="InterPro" id="IPR012327">
    <property type="entry name" value="MeTrfase_D12"/>
</dbReference>
<dbReference type="Proteomes" id="UP000180098">
    <property type="component" value="Unassembled WGS sequence"/>
</dbReference>
<dbReference type="EMBL" id="MLQQ01000010">
    <property type="protein sequence ID" value="OIJ14182.1"/>
    <property type="molecule type" value="Genomic_DNA"/>
</dbReference>
<dbReference type="AlphaFoldDB" id="A0A1S2LNT3"/>
<dbReference type="GO" id="GO:0032259">
    <property type="term" value="P:methylation"/>
    <property type="evidence" value="ECO:0007669"/>
    <property type="project" value="UniProtKB-KW"/>
</dbReference>
<comment type="catalytic activity">
    <reaction evidence="5">
        <text>a 2'-deoxyadenosine in DNA + S-adenosyl-L-methionine = an N(6)-methyl-2'-deoxyadenosine in DNA + S-adenosyl-L-homocysteine + H(+)</text>
        <dbReference type="Rhea" id="RHEA:15197"/>
        <dbReference type="Rhea" id="RHEA-COMP:12418"/>
        <dbReference type="Rhea" id="RHEA-COMP:12419"/>
        <dbReference type="ChEBI" id="CHEBI:15378"/>
        <dbReference type="ChEBI" id="CHEBI:57856"/>
        <dbReference type="ChEBI" id="CHEBI:59789"/>
        <dbReference type="ChEBI" id="CHEBI:90615"/>
        <dbReference type="ChEBI" id="CHEBI:90616"/>
        <dbReference type="EC" id="2.1.1.72"/>
    </reaction>
</comment>
<evidence type="ECO:0000313" key="7">
    <source>
        <dbReference type="Proteomes" id="UP000180098"/>
    </source>
</evidence>
<keyword evidence="7" id="KW-1185">Reference proteome</keyword>
<dbReference type="PROSITE" id="PS00092">
    <property type="entry name" value="N6_MTASE"/>
    <property type="match status" value="1"/>
</dbReference>
<dbReference type="GO" id="GO:1904047">
    <property type="term" value="F:S-adenosyl-L-methionine binding"/>
    <property type="evidence" value="ECO:0007669"/>
    <property type="project" value="TreeGrafter"/>
</dbReference>
<dbReference type="InterPro" id="IPR002052">
    <property type="entry name" value="DNA_methylase_N6_adenine_CS"/>
</dbReference>
<name>A0A1S2LNT3_9BACI</name>
<reference evidence="6 7" key="1">
    <citation type="submission" date="2016-10" db="EMBL/GenBank/DDBJ databases">
        <title>Draft genome sequences of four alkaliphilic bacteria belonging to the Anaerobacillus genus.</title>
        <authorList>
            <person name="Bassil N.M."/>
            <person name="Lloyd J.R."/>
        </authorList>
    </citation>
    <scope>NUCLEOTIDE SEQUENCE [LARGE SCALE GENOMIC DNA]</scope>
    <source>
        <strain evidence="6 7">DSM 15340</strain>
    </source>
</reference>
<keyword evidence="2" id="KW-0489">Methyltransferase</keyword>
<dbReference type="InterPro" id="IPR029063">
    <property type="entry name" value="SAM-dependent_MTases_sf"/>
</dbReference>
<dbReference type="GO" id="GO:0009307">
    <property type="term" value="P:DNA restriction-modification system"/>
    <property type="evidence" value="ECO:0007669"/>
    <property type="project" value="InterPro"/>
</dbReference>
<keyword evidence="3" id="KW-0808">Transferase</keyword>
<proteinExistence type="predicted"/>
<organism evidence="6 7">
    <name type="scientific">Anaerobacillus arseniciselenatis</name>
    <dbReference type="NCBI Taxonomy" id="85682"/>
    <lineage>
        <taxon>Bacteria</taxon>
        <taxon>Bacillati</taxon>
        <taxon>Bacillota</taxon>
        <taxon>Bacilli</taxon>
        <taxon>Bacillales</taxon>
        <taxon>Bacillaceae</taxon>
        <taxon>Anaerobacillus</taxon>
    </lineage>
</organism>
<dbReference type="Gene3D" id="3.40.50.150">
    <property type="entry name" value="Vaccinia Virus protein VP39"/>
    <property type="match status" value="2"/>
</dbReference>
<evidence type="ECO:0000256" key="2">
    <source>
        <dbReference type="ARBA" id="ARBA00022603"/>
    </source>
</evidence>
<evidence type="ECO:0000256" key="5">
    <source>
        <dbReference type="ARBA" id="ARBA00047942"/>
    </source>
</evidence>
<dbReference type="Pfam" id="PF02086">
    <property type="entry name" value="MethyltransfD12"/>
    <property type="match status" value="2"/>
</dbReference>
<evidence type="ECO:0000256" key="1">
    <source>
        <dbReference type="ARBA" id="ARBA00011900"/>
    </source>
</evidence>
<keyword evidence="4" id="KW-0949">S-adenosyl-L-methionine</keyword>
<comment type="caution">
    <text evidence="6">The sequence shown here is derived from an EMBL/GenBank/DDBJ whole genome shotgun (WGS) entry which is preliminary data.</text>
</comment>
<evidence type="ECO:0000256" key="4">
    <source>
        <dbReference type="ARBA" id="ARBA00022691"/>
    </source>
</evidence>
<sequence>MKWAGGKEKELTHILPNIPEQFDRYIEPFIGGGAVYFAMDKERMCINDKFTELTSLYTFIKTNDQRFFEKLDSIYANWLEIENFVLDKELMFVNKYKQYSEDHITKEELDDFIVQFLHEYSSVFEEILATSFNVKQDKFIAELKRNLTGKTKRMKKIEGEKGKLPSSDIVDNIETAFKSAYYMYLRYLYNYKAELNLPTSDHIAVFYFIREYCYASMFRYNKEGKFNVPYGGISYNRKAFNKKINYMKSNELRNHLQRTEIYNLDFEQFFEEIEITGEDFIFLDPPYDSDFSDYAGMSFTAEDQTRLANYLYNTEAKWMLVIKNTELIQSLYIDRGFEVLAFDKKYLVSFQNRNDKNTEHLLIKNY</sequence>
<evidence type="ECO:0000256" key="3">
    <source>
        <dbReference type="ARBA" id="ARBA00022679"/>
    </source>
</evidence>
<dbReference type="PANTHER" id="PTHR30481">
    <property type="entry name" value="DNA ADENINE METHYLASE"/>
    <property type="match status" value="1"/>
</dbReference>
<gene>
    <name evidence="6" type="ORF">BKP35_07440</name>
</gene>